<dbReference type="PANTHER" id="PTHR41795:SF1">
    <property type="entry name" value="EXOPOLYSACCHARIDE SYNTHESIS PROTEIN"/>
    <property type="match status" value="1"/>
</dbReference>
<sequence length="220" mass="23830">MDGHDETCTPELAGRRQPRRLSDLFAQLSKEAEGPITVGTIRDALGDRSFATLLVFFSSLNLLPLPPGTSIFLGIPIVIVAAQMVLGYDTAWLPASLLSKSITLERFRAGSARVVPLLQRLERLVRPRYWPFWRYQGDRVIGIIALILGIAVVLPVPLGNWLPAFASALVGLALSERDGILFGIAVGIGITSIAIIVAVVVSAGAVLNLLWETAGMHHWF</sequence>
<proteinExistence type="predicted"/>
<keyword evidence="1" id="KW-0472">Membrane</keyword>
<organism evidence="2 3">
    <name type="scientific">Aquibium carbonis</name>
    <dbReference type="NCBI Taxonomy" id="2495581"/>
    <lineage>
        <taxon>Bacteria</taxon>
        <taxon>Pseudomonadati</taxon>
        <taxon>Pseudomonadota</taxon>
        <taxon>Alphaproteobacteria</taxon>
        <taxon>Hyphomicrobiales</taxon>
        <taxon>Phyllobacteriaceae</taxon>
        <taxon>Aquibium</taxon>
    </lineage>
</organism>
<evidence type="ECO:0000313" key="3">
    <source>
        <dbReference type="Proteomes" id="UP000278398"/>
    </source>
</evidence>
<dbReference type="InterPro" id="IPR010331">
    <property type="entry name" value="ExoD"/>
</dbReference>
<keyword evidence="1" id="KW-0812">Transmembrane</keyword>
<protein>
    <submittedName>
        <fullName evidence="2">Exopolysaccharide biosynthesis protein</fullName>
    </submittedName>
</protein>
<comment type="caution">
    <text evidence="2">The sequence shown here is derived from an EMBL/GenBank/DDBJ whole genome shotgun (WGS) entry which is preliminary data.</text>
</comment>
<dbReference type="RefSeq" id="WP_126702423.1">
    <property type="nucleotide sequence ID" value="NZ_RWKW01000124.1"/>
</dbReference>
<feature type="transmembrane region" description="Helical" evidence="1">
    <location>
        <begin position="71"/>
        <end position="98"/>
    </location>
</feature>
<feature type="transmembrane region" description="Helical" evidence="1">
    <location>
        <begin position="179"/>
        <end position="211"/>
    </location>
</feature>
<evidence type="ECO:0000256" key="1">
    <source>
        <dbReference type="SAM" id="Phobius"/>
    </source>
</evidence>
<dbReference type="EMBL" id="RWKW01000124">
    <property type="protein sequence ID" value="RST81712.1"/>
    <property type="molecule type" value="Genomic_DNA"/>
</dbReference>
<dbReference type="OrthoDB" id="8550083at2"/>
<evidence type="ECO:0000313" key="2">
    <source>
        <dbReference type="EMBL" id="RST81712.1"/>
    </source>
</evidence>
<reference evidence="2 3" key="1">
    <citation type="submission" date="2018-12" db="EMBL/GenBank/DDBJ databases">
        <title>Mesorhizobium carbonis sp. nov., isolated from coal mine water.</title>
        <authorList>
            <person name="Xin W."/>
            <person name="Xu Z."/>
            <person name="Xiang F."/>
            <person name="Zhang J."/>
            <person name="Xi L."/>
            <person name="Liu J."/>
        </authorList>
    </citation>
    <scope>NUCLEOTIDE SEQUENCE [LARGE SCALE GENOMIC DNA]</scope>
    <source>
        <strain evidence="2 3">B2.3</strain>
    </source>
</reference>
<keyword evidence="1" id="KW-1133">Transmembrane helix</keyword>
<accession>A0A429YJW6</accession>
<dbReference type="PIRSF" id="PIRSF033239">
    <property type="entry name" value="ExoD"/>
    <property type="match status" value="1"/>
</dbReference>
<keyword evidence="3" id="KW-1185">Reference proteome</keyword>
<feature type="transmembrane region" description="Helical" evidence="1">
    <location>
        <begin position="140"/>
        <end position="159"/>
    </location>
</feature>
<dbReference type="AlphaFoldDB" id="A0A429YJW6"/>
<dbReference type="Pfam" id="PF06055">
    <property type="entry name" value="ExoD"/>
    <property type="match status" value="1"/>
</dbReference>
<dbReference type="Proteomes" id="UP000278398">
    <property type="component" value="Unassembled WGS sequence"/>
</dbReference>
<dbReference type="PANTHER" id="PTHR41795">
    <property type="entry name" value="EXOPOLYSACCHARIDE SYNTHESIS PROTEIN"/>
    <property type="match status" value="1"/>
</dbReference>
<name>A0A429YJW6_9HYPH</name>
<gene>
    <name evidence="2" type="ORF">EJC49_23825</name>
</gene>